<feature type="domain" description="HMG box" evidence="3">
    <location>
        <begin position="152"/>
        <end position="217"/>
    </location>
</feature>
<dbReference type="Proteomes" id="UP001497644">
    <property type="component" value="Chromosome 5"/>
</dbReference>
<evidence type="ECO:0000313" key="5">
    <source>
        <dbReference type="Proteomes" id="UP001497644"/>
    </source>
</evidence>
<gene>
    <name evidence="4" type="ORF">LPLAT_LOCUS10370</name>
</gene>
<feature type="DNA-binding region" description="HMG box" evidence="2">
    <location>
        <begin position="47"/>
        <end position="115"/>
    </location>
</feature>
<evidence type="ECO:0000259" key="3">
    <source>
        <dbReference type="PROSITE" id="PS50118"/>
    </source>
</evidence>
<dbReference type="GO" id="GO:0006357">
    <property type="term" value="P:regulation of transcription by RNA polymerase II"/>
    <property type="evidence" value="ECO:0007669"/>
    <property type="project" value="TreeGrafter"/>
</dbReference>
<dbReference type="SMART" id="SM00398">
    <property type="entry name" value="HMG"/>
    <property type="match status" value="2"/>
</dbReference>
<feature type="DNA-binding region" description="HMG box" evidence="2">
    <location>
        <begin position="152"/>
        <end position="217"/>
    </location>
</feature>
<evidence type="ECO:0000256" key="2">
    <source>
        <dbReference type="PROSITE-ProRule" id="PRU00267"/>
    </source>
</evidence>
<dbReference type="InterPro" id="IPR036910">
    <property type="entry name" value="HMG_box_dom_sf"/>
</dbReference>
<dbReference type="Pfam" id="PF00505">
    <property type="entry name" value="HMG_box"/>
    <property type="match status" value="2"/>
</dbReference>
<feature type="domain" description="HMG box" evidence="3">
    <location>
        <begin position="47"/>
        <end position="115"/>
    </location>
</feature>
<sequence length="358" mass="42435">MITTTWRLLFPINGINLLCTRRLATTQDLIVSKLKRNIEKDILPPKPKKPLNAFMQYYISVKDKLHKEYPNYTQKELLKKVAEQWAQVEPTVKQNLQKQYTEQSSVYKQKLMDYKNSITDDQQMLIKKELIKKEHALERSQVKQKLAELGKPKRPLTVFFLFMQDKRMVKDSQVSQHDWMRNISKEWKNLTVEAKNKYIAEAAQLSEKYKTEIKKWEENMIRAGHQELLKSVLKSKRDINIDFSNVRTRNKENIKTGWGTDIQYTHGDISDANRNDQQYKSTRSLVLYNDKNNLRNVIKYSRNTTTDALISNGNESVQPRELHTQMHKYFASVWQKFLTVLKECSKNWKMKFALTHVD</sequence>
<dbReference type="PANTHER" id="PTHR48112">
    <property type="entry name" value="HIGH MOBILITY GROUP PROTEIN DSP1"/>
    <property type="match status" value="1"/>
</dbReference>
<name>A0AAV2NX21_9HYME</name>
<keyword evidence="1 2" id="KW-0238">DNA-binding</keyword>
<dbReference type="InterPro" id="IPR050342">
    <property type="entry name" value="HMGB"/>
</dbReference>
<proteinExistence type="predicted"/>
<evidence type="ECO:0000313" key="4">
    <source>
        <dbReference type="EMBL" id="CAL1684827.1"/>
    </source>
</evidence>
<accession>A0AAV2NX21</accession>
<dbReference type="Gene3D" id="1.10.30.10">
    <property type="entry name" value="High mobility group box domain"/>
    <property type="match status" value="2"/>
</dbReference>
<evidence type="ECO:0000256" key="1">
    <source>
        <dbReference type="ARBA" id="ARBA00023125"/>
    </source>
</evidence>
<organism evidence="4 5">
    <name type="scientific">Lasius platythorax</name>
    <dbReference type="NCBI Taxonomy" id="488582"/>
    <lineage>
        <taxon>Eukaryota</taxon>
        <taxon>Metazoa</taxon>
        <taxon>Ecdysozoa</taxon>
        <taxon>Arthropoda</taxon>
        <taxon>Hexapoda</taxon>
        <taxon>Insecta</taxon>
        <taxon>Pterygota</taxon>
        <taxon>Neoptera</taxon>
        <taxon>Endopterygota</taxon>
        <taxon>Hymenoptera</taxon>
        <taxon>Apocrita</taxon>
        <taxon>Aculeata</taxon>
        <taxon>Formicoidea</taxon>
        <taxon>Formicidae</taxon>
        <taxon>Formicinae</taxon>
        <taxon>Lasius</taxon>
        <taxon>Lasius</taxon>
    </lineage>
</organism>
<keyword evidence="2" id="KW-0539">Nucleus</keyword>
<keyword evidence="5" id="KW-1185">Reference proteome</keyword>
<dbReference type="EMBL" id="OZ034828">
    <property type="protein sequence ID" value="CAL1684827.1"/>
    <property type="molecule type" value="Genomic_DNA"/>
</dbReference>
<dbReference type="InterPro" id="IPR009071">
    <property type="entry name" value="HMG_box_dom"/>
</dbReference>
<dbReference type="PROSITE" id="PS50118">
    <property type="entry name" value="HMG_BOX_2"/>
    <property type="match status" value="2"/>
</dbReference>
<dbReference type="GO" id="GO:0003677">
    <property type="term" value="F:DNA binding"/>
    <property type="evidence" value="ECO:0007669"/>
    <property type="project" value="UniProtKB-UniRule"/>
</dbReference>
<dbReference type="GO" id="GO:0005634">
    <property type="term" value="C:nucleus"/>
    <property type="evidence" value="ECO:0007669"/>
    <property type="project" value="UniProtKB-UniRule"/>
</dbReference>
<protein>
    <recommendedName>
        <fullName evidence="3">HMG box domain-containing protein</fullName>
    </recommendedName>
</protein>
<dbReference type="PANTHER" id="PTHR48112:SF22">
    <property type="entry name" value="MITOCHONDRIAL TRANSCRIPTION FACTOR A, ISOFORM B"/>
    <property type="match status" value="1"/>
</dbReference>
<dbReference type="SUPFAM" id="SSF47095">
    <property type="entry name" value="HMG-box"/>
    <property type="match status" value="2"/>
</dbReference>
<dbReference type="AlphaFoldDB" id="A0AAV2NX21"/>
<reference evidence="4" key="1">
    <citation type="submission" date="2024-04" db="EMBL/GenBank/DDBJ databases">
        <authorList>
            <consortium name="Molecular Ecology Group"/>
        </authorList>
    </citation>
    <scope>NUCLEOTIDE SEQUENCE</scope>
</reference>